<reference evidence="6 7" key="1">
    <citation type="journal article" date="2015" name="Genome Announc.">
        <title>Complete Genome Sequence of Cupriavidus basilensis 4G11, Isolated from the Oak Ridge Field Research Center Site.</title>
        <authorList>
            <person name="Ray J."/>
            <person name="Waters R.J."/>
            <person name="Skerker J.M."/>
            <person name="Kuehl J.V."/>
            <person name="Price M.N."/>
            <person name="Huang J."/>
            <person name="Chakraborty R."/>
            <person name="Arkin A.P."/>
            <person name="Deutschbauer A."/>
        </authorList>
    </citation>
    <scope>NUCLEOTIDE SEQUENCE [LARGE SCALE GENOMIC DNA]</scope>
    <source>
        <strain evidence="6">4G11</strain>
    </source>
</reference>
<keyword evidence="3 4" id="KW-0732">Signal</keyword>
<dbReference type="PANTHER" id="PTHR30085">
    <property type="entry name" value="AMINO ACID ABC TRANSPORTER PERMEASE"/>
    <property type="match status" value="1"/>
</dbReference>
<evidence type="ECO:0000313" key="6">
    <source>
        <dbReference type="EMBL" id="AJG23849.1"/>
    </source>
</evidence>
<dbReference type="EMBL" id="CP010537">
    <property type="protein sequence ID" value="AJG23849.1"/>
    <property type="molecule type" value="Genomic_DNA"/>
</dbReference>
<comment type="similarity">
    <text evidence="1">Belongs to the bacterial solute-binding protein 3 family.</text>
</comment>
<evidence type="ECO:0000256" key="3">
    <source>
        <dbReference type="ARBA" id="ARBA00022729"/>
    </source>
</evidence>
<organism evidence="6 7">
    <name type="scientific">Cupriavidus basilensis</name>
    <dbReference type="NCBI Taxonomy" id="68895"/>
    <lineage>
        <taxon>Bacteria</taxon>
        <taxon>Pseudomonadati</taxon>
        <taxon>Pseudomonadota</taxon>
        <taxon>Betaproteobacteria</taxon>
        <taxon>Burkholderiales</taxon>
        <taxon>Burkholderiaceae</taxon>
        <taxon>Cupriavidus</taxon>
    </lineage>
</organism>
<name>A0A0C4YP49_9BURK</name>
<dbReference type="STRING" id="68895.RR42_s2267"/>
<evidence type="ECO:0000256" key="4">
    <source>
        <dbReference type="SAM" id="SignalP"/>
    </source>
</evidence>
<dbReference type="RefSeq" id="WP_043355814.1">
    <property type="nucleotide sequence ID" value="NZ_CP010537.1"/>
</dbReference>
<dbReference type="KEGG" id="cbw:RR42_s2267"/>
<feature type="signal peptide" evidence="4">
    <location>
        <begin position="1"/>
        <end position="31"/>
    </location>
</feature>
<dbReference type="SUPFAM" id="SSF53850">
    <property type="entry name" value="Periplasmic binding protein-like II"/>
    <property type="match status" value="1"/>
</dbReference>
<dbReference type="PANTHER" id="PTHR30085:SF6">
    <property type="entry name" value="ABC TRANSPORTER GLUTAMINE-BINDING PROTEIN GLNH"/>
    <property type="match status" value="1"/>
</dbReference>
<dbReference type="GO" id="GO:0006865">
    <property type="term" value="P:amino acid transport"/>
    <property type="evidence" value="ECO:0007669"/>
    <property type="project" value="TreeGrafter"/>
</dbReference>
<feature type="domain" description="Solute-binding protein family 3/N-terminal" evidence="5">
    <location>
        <begin position="43"/>
        <end position="264"/>
    </location>
</feature>
<dbReference type="InterPro" id="IPR051455">
    <property type="entry name" value="Bact_solute-bind_prot3"/>
</dbReference>
<accession>A0A0C4YP49</accession>
<sequence>MTRTLSLRSPRPLVFAAALLAGTFLAGAAQADATLDKIRQRGKIVIGIMLSGSAFGSIDPATQKPVGFNADLAQDLARQLNVELETVQVQPSNRVQFLQQGKVDVLIAAMEYNAERGEQLGHVPTPYYRVGGAVIVPRQSDIRRWEDLKGKTVCISQGSSYTRPVQVEYGAIPKGFKGSAESLLALRGDNCAGAVHDNTLLQPLVRGNPEWQNYRIVLPELNPAPTVIWTRKGEQDTISAVDRIVQDWHRSGWLVATEKKAGILPPSPALTELHDKFKGGRS</sequence>
<dbReference type="SMART" id="SM00062">
    <property type="entry name" value="PBPb"/>
    <property type="match status" value="1"/>
</dbReference>
<dbReference type="GO" id="GO:0030288">
    <property type="term" value="C:outer membrane-bounded periplasmic space"/>
    <property type="evidence" value="ECO:0007669"/>
    <property type="project" value="TreeGrafter"/>
</dbReference>
<gene>
    <name evidence="6" type="ORF">RR42_s2267</name>
</gene>
<dbReference type="Gene3D" id="3.40.190.10">
    <property type="entry name" value="Periplasmic binding protein-like II"/>
    <property type="match status" value="2"/>
</dbReference>
<dbReference type="Proteomes" id="UP000031843">
    <property type="component" value="Chromosome secondary"/>
</dbReference>
<dbReference type="GO" id="GO:0005576">
    <property type="term" value="C:extracellular region"/>
    <property type="evidence" value="ECO:0007669"/>
    <property type="project" value="TreeGrafter"/>
</dbReference>
<dbReference type="Pfam" id="PF00497">
    <property type="entry name" value="SBP_bac_3"/>
    <property type="match status" value="1"/>
</dbReference>
<evidence type="ECO:0000313" key="7">
    <source>
        <dbReference type="Proteomes" id="UP000031843"/>
    </source>
</evidence>
<dbReference type="InterPro" id="IPR001638">
    <property type="entry name" value="Solute-binding_3/MltF_N"/>
</dbReference>
<dbReference type="CDD" id="cd13693">
    <property type="entry name" value="PBP2_polar_AA"/>
    <property type="match status" value="1"/>
</dbReference>
<dbReference type="OrthoDB" id="7241844at2"/>
<evidence type="ECO:0000256" key="2">
    <source>
        <dbReference type="ARBA" id="ARBA00022448"/>
    </source>
</evidence>
<keyword evidence="2" id="KW-0813">Transport</keyword>
<evidence type="ECO:0000259" key="5">
    <source>
        <dbReference type="SMART" id="SM00062"/>
    </source>
</evidence>
<evidence type="ECO:0000256" key="1">
    <source>
        <dbReference type="ARBA" id="ARBA00010333"/>
    </source>
</evidence>
<feature type="chain" id="PRO_5002181875" evidence="4">
    <location>
        <begin position="32"/>
        <end position="282"/>
    </location>
</feature>
<dbReference type="AlphaFoldDB" id="A0A0C4YP49"/>
<protein>
    <submittedName>
        <fullName evidence="6">ABC transporter amino acid-binding protein</fullName>
    </submittedName>
</protein>
<proteinExistence type="inferred from homology"/>
<keyword evidence="7" id="KW-1185">Reference proteome</keyword>